<keyword evidence="5" id="KW-1185">Reference proteome</keyword>
<name>A0ABZ0NBK4_CERBT</name>
<keyword evidence="2" id="KW-0539">Nucleus</keyword>
<comment type="subcellular location">
    <subcellularLocation>
        <location evidence="1">Nucleus</location>
    </subcellularLocation>
</comment>
<organism evidence="4 5">
    <name type="scientific">Cercospora beticola</name>
    <name type="common">Sugarbeet leaf spot fungus</name>
    <dbReference type="NCBI Taxonomy" id="122368"/>
    <lineage>
        <taxon>Eukaryota</taxon>
        <taxon>Fungi</taxon>
        <taxon>Dikarya</taxon>
        <taxon>Ascomycota</taxon>
        <taxon>Pezizomycotina</taxon>
        <taxon>Dothideomycetes</taxon>
        <taxon>Dothideomycetidae</taxon>
        <taxon>Mycosphaerellales</taxon>
        <taxon>Mycosphaerellaceae</taxon>
        <taxon>Cercospora</taxon>
    </lineage>
</organism>
<dbReference type="EMBL" id="CP134184">
    <property type="protein sequence ID" value="WPA96922.1"/>
    <property type="molecule type" value="Genomic_DNA"/>
</dbReference>
<dbReference type="PANTHER" id="PTHR31001">
    <property type="entry name" value="UNCHARACTERIZED TRANSCRIPTIONAL REGULATORY PROTEIN"/>
    <property type="match status" value="1"/>
</dbReference>
<dbReference type="RefSeq" id="XP_065458190.1">
    <property type="nucleotide sequence ID" value="XM_065602118.1"/>
</dbReference>
<gene>
    <name evidence="4" type="ORF">RHO25_001530</name>
</gene>
<dbReference type="InterPro" id="IPR050613">
    <property type="entry name" value="Sec_Metabolite_Reg"/>
</dbReference>
<evidence type="ECO:0008006" key="6">
    <source>
        <dbReference type="Google" id="ProtNLM"/>
    </source>
</evidence>
<evidence type="ECO:0000256" key="2">
    <source>
        <dbReference type="ARBA" id="ARBA00023242"/>
    </source>
</evidence>
<protein>
    <recommendedName>
        <fullName evidence="6">Transcription factor domain-containing protein</fullName>
    </recommendedName>
</protein>
<evidence type="ECO:0000313" key="5">
    <source>
        <dbReference type="Proteomes" id="UP001302367"/>
    </source>
</evidence>
<reference evidence="4 5" key="1">
    <citation type="submission" date="2023-09" db="EMBL/GenBank/DDBJ databases">
        <title>Complete-Gapless Cercospora beticola genome.</title>
        <authorList>
            <person name="Wyatt N.A."/>
            <person name="Spanner R.E."/>
            <person name="Bolton M.D."/>
        </authorList>
    </citation>
    <scope>NUCLEOTIDE SEQUENCE [LARGE SCALE GENOMIC DNA]</scope>
    <source>
        <strain evidence="4">Cb09-40</strain>
    </source>
</reference>
<dbReference type="PANTHER" id="PTHR31001:SF81">
    <property type="entry name" value="ZN(II)2CYS6 TRANSCRIPTION FACTOR"/>
    <property type="match status" value="1"/>
</dbReference>
<proteinExistence type="predicted"/>
<evidence type="ECO:0000256" key="1">
    <source>
        <dbReference type="ARBA" id="ARBA00004123"/>
    </source>
</evidence>
<feature type="compositionally biased region" description="Basic and acidic residues" evidence="3">
    <location>
        <begin position="199"/>
        <end position="212"/>
    </location>
</feature>
<evidence type="ECO:0000256" key="3">
    <source>
        <dbReference type="SAM" id="MobiDB-lite"/>
    </source>
</evidence>
<feature type="region of interest" description="Disordered" evidence="3">
    <location>
        <begin position="193"/>
        <end position="212"/>
    </location>
</feature>
<sequence>MKAMPSKTQASTLCDIYMRGIDPILPVLSSHDFLEAHEAFWTESVCDKSQCDPTQLALFLGVYACAAQQSPDMDQRDQAQMFLSACHEALGMSNYLQLHSIGRAQVLLLISHYFINDGRLIEAWTLAGINQRQACSLGLGRAVLGTQACRTSEEWQGAQLWDALSHQDNMLACLLKMPRSIIRGVSGPTLGSNLTAEGQRLDDESHERSQAATDRRYHTALSRIGAVASEHICSTNDAFPSTATTKSAEARRIVDLLQATFDSFEAPFRNLDAFWVQSQEDDRVARQGVELMSVFHFYMMLALHMSEETATTIQSDELVHCFHEGLAAFFALSDLDPNAARKWSICHTLSYLQAVALGKFLGRMSRDESNKVPSKRRDPLLMLAKSDFDRYLEALTRESNRDGMLELAADRVRQLKELRSSIRAV</sequence>
<dbReference type="Proteomes" id="UP001302367">
    <property type="component" value="Chromosome 1"/>
</dbReference>
<evidence type="ECO:0000313" key="4">
    <source>
        <dbReference type="EMBL" id="WPA96922.1"/>
    </source>
</evidence>
<dbReference type="GeneID" id="90643747"/>
<accession>A0ABZ0NBK4</accession>
<dbReference type="CDD" id="cd12148">
    <property type="entry name" value="fungal_TF_MHR"/>
    <property type="match status" value="1"/>
</dbReference>